<keyword evidence="3" id="KW-1185">Reference proteome</keyword>
<reference evidence="2 3" key="1">
    <citation type="submission" date="2019-09" db="EMBL/GenBank/DDBJ databases">
        <title>Whole-genome sequence of the purple sulfur bacterium Thiohalocapsa marina DSM 19078.</title>
        <authorList>
            <person name="Kyndt J.A."/>
            <person name="Meyer T.E."/>
        </authorList>
    </citation>
    <scope>NUCLEOTIDE SEQUENCE [LARGE SCALE GENOMIC DNA]</scope>
    <source>
        <strain evidence="2 3">DSM 19078</strain>
    </source>
</reference>
<gene>
    <name evidence="2" type="ORF">F2Q65_13960</name>
</gene>
<comment type="caution">
    <text evidence="2">The sequence shown here is derived from an EMBL/GenBank/DDBJ whole genome shotgun (WGS) entry which is preliminary data.</text>
</comment>
<evidence type="ECO:0000259" key="1">
    <source>
        <dbReference type="Pfam" id="PF14261"/>
    </source>
</evidence>
<dbReference type="PANTHER" id="PTHR35586">
    <property type="entry name" value="SLL1691 PROTEIN"/>
    <property type="match status" value="1"/>
</dbReference>
<dbReference type="InterPro" id="IPR025587">
    <property type="entry name" value="DUF4351"/>
</dbReference>
<feature type="domain" description="DUF4351" evidence="1">
    <location>
        <begin position="11"/>
        <end position="69"/>
    </location>
</feature>
<proteinExistence type="predicted"/>
<sequence>MATGFAARFTEQGRQQGETHLVLRLLNRRVGSVPDAYRQRIESLPVDQIETLGEDLLDFTGPADLEAWLARH</sequence>
<evidence type="ECO:0000313" key="3">
    <source>
        <dbReference type="Proteomes" id="UP000322981"/>
    </source>
</evidence>
<name>A0A5M8FRM1_9GAMM</name>
<accession>A0A5M8FRM1</accession>
<protein>
    <submittedName>
        <fullName evidence="2">DUF4351 domain-containing protein</fullName>
    </submittedName>
</protein>
<dbReference type="Proteomes" id="UP000322981">
    <property type="component" value="Unassembled WGS sequence"/>
</dbReference>
<dbReference type="OrthoDB" id="515710at2"/>
<dbReference type="EMBL" id="VWXX01000026">
    <property type="protein sequence ID" value="KAA6183972.1"/>
    <property type="molecule type" value="Genomic_DNA"/>
</dbReference>
<dbReference type="AlphaFoldDB" id="A0A5M8FRM1"/>
<evidence type="ECO:0000313" key="2">
    <source>
        <dbReference type="EMBL" id="KAA6183972.1"/>
    </source>
</evidence>
<organism evidence="2 3">
    <name type="scientific">Thiohalocapsa marina</name>
    <dbReference type="NCBI Taxonomy" id="424902"/>
    <lineage>
        <taxon>Bacteria</taxon>
        <taxon>Pseudomonadati</taxon>
        <taxon>Pseudomonadota</taxon>
        <taxon>Gammaproteobacteria</taxon>
        <taxon>Chromatiales</taxon>
        <taxon>Chromatiaceae</taxon>
        <taxon>Thiohalocapsa</taxon>
    </lineage>
</organism>
<dbReference type="PANTHER" id="PTHR35586:SF2">
    <property type="entry name" value="SLL1542 PROTEIN"/>
    <property type="match status" value="1"/>
</dbReference>
<dbReference type="Pfam" id="PF14261">
    <property type="entry name" value="DUF4351"/>
    <property type="match status" value="1"/>
</dbReference>